<proteinExistence type="predicted"/>
<reference evidence="1 2" key="1">
    <citation type="submission" date="2020-08" db="EMBL/GenBank/DDBJ databases">
        <title>Sequencing the genomes of 1000 actinobacteria strains.</title>
        <authorList>
            <person name="Klenk H.-P."/>
        </authorList>
    </citation>
    <scope>NUCLEOTIDE SEQUENCE [LARGE SCALE GENOMIC DNA]</scope>
    <source>
        <strain evidence="1 2">DSM 45584</strain>
    </source>
</reference>
<organism evidence="1 2">
    <name type="scientific">Saccharopolyspora phatthalungensis</name>
    <dbReference type="NCBI Taxonomy" id="664693"/>
    <lineage>
        <taxon>Bacteria</taxon>
        <taxon>Bacillati</taxon>
        <taxon>Actinomycetota</taxon>
        <taxon>Actinomycetes</taxon>
        <taxon>Pseudonocardiales</taxon>
        <taxon>Pseudonocardiaceae</taxon>
        <taxon>Saccharopolyspora</taxon>
    </lineage>
</organism>
<evidence type="ECO:0000313" key="1">
    <source>
        <dbReference type="EMBL" id="MBB5159097.1"/>
    </source>
</evidence>
<dbReference type="RefSeq" id="WP_184731298.1">
    <property type="nucleotide sequence ID" value="NZ_JACHIW010000002.1"/>
</dbReference>
<accession>A0A840QG71</accession>
<evidence type="ECO:0000313" key="2">
    <source>
        <dbReference type="Proteomes" id="UP000584374"/>
    </source>
</evidence>
<comment type="caution">
    <text evidence="1">The sequence shown here is derived from an EMBL/GenBank/DDBJ whole genome shotgun (WGS) entry which is preliminary data.</text>
</comment>
<sequence>MSWINTVAMRPIARIAGPNYAGLGEITQMRAIGQTPKTVLTHGNE</sequence>
<dbReference type="Proteomes" id="UP000584374">
    <property type="component" value="Unassembled WGS sequence"/>
</dbReference>
<dbReference type="EMBL" id="JACHIW010000002">
    <property type="protein sequence ID" value="MBB5159097.1"/>
    <property type="molecule type" value="Genomic_DNA"/>
</dbReference>
<keyword evidence="2" id="KW-1185">Reference proteome</keyword>
<protein>
    <submittedName>
        <fullName evidence="1">Uncharacterized protein</fullName>
    </submittedName>
</protein>
<gene>
    <name evidence="1" type="ORF">BJ970_006696</name>
</gene>
<name>A0A840QG71_9PSEU</name>
<dbReference type="AlphaFoldDB" id="A0A840QG71"/>